<accession>A0A2G6KCL7</accession>
<name>A0A2G6KCL7_9ACTN</name>
<dbReference type="InterPro" id="IPR014729">
    <property type="entry name" value="Rossmann-like_a/b/a_fold"/>
</dbReference>
<dbReference type="InterPro" id="IPR023457">
    <property type="entry name" value="Met-tRNA_synth_2"/>
</dbReference>
<evidence type="ECO:0000256" key="4">
    <source>
        <dbReference type="ARBA" id="ARBA00022840"/>
    </source>
</evidence>
<sequence>MGSPAPPRPPSPLSSASILVPDGRFCRGSRSPCTATLSRVSRFYVTTPIYYVNAKPHLGHAYTTIVADALARWHRLMGDEVMFLTGTDEHGQKIAEAADAAGQSPQEFTDRVSASFVQAWERLSISNDEFIRTTEPRHYRAVAELLQRCYDAGDIELDTYSGWYCVACEAYYTDDELLPGNLCPDHKREVEHFEEENYFFRLSRFQDRLLDWYATHPEAIKPSRRANEAISLIKGGLRDFSISRTSLDWGVPLPWDDRHVAYVWFDALTNYLTAIGFGDPDQDYTDWWPANYHLIGKDIIRFHCVYWPAMLMSAGIEPPSGYGVGGWLLSSGEKMSKSGGNAVNPLDLIDTVGVDGFRYYVLTATPYGTDGDFTYENLVERYNSDLANNLGNLTARIATMVTKKCGGIGPAPQPDTSLAADAAGAVAATTRGWDEVAPSKALDATWSLIRATNAYLETHEPWRSEPGPEVDAVMGNALEALRIVTILAYPTVPDTAQAIWERLGLDGRVSDQRLPDAVAWGGYPGGLPVTKGDPLFPRIRP</sequence>
<dbReference type="NCBIfam" id="TIGR00398">
    <property type="entry name" value="metG"/>
    <property type="match status" value="1"/>
</dbReference>
<feature type="short sequence motif" description="'KMSKS' region" evidence="8">
    <location>
        <begin position="334"/>
        <end position="338"/>
    </location>
</feature>
<dbReference type="Pfam" id="PF09334">
    <property type="entry name" value="tRNA-synt_1g"/>
    <property type="match status" value="2"/>
</dbReference>
<dbReference type="CDD" id="cd07957">
    <property type="entry name" value="Anticodon_Ia_Met"/>
    <property type="match status" value="1"/>
</dbReference>
<evidence type="ECO:0000313" key="12">
    <source>
        <dbReference type="Proteomes" id="UP000230914"/>
    </source>
</evidence>
<dbReference type="SUPFAM" id="SSF47323">
    <property type="entry name" value="Anticodon-binding domain of a subclass of class I aminoacyl-tRNA synthetases"/>
    <property type="match status" value="1"/>
</dbReference>
<keyword evidence="8" id="KW-0963">Cytoplasm</keyword>
<dbReference type="InterPro" id="IPR009080">
    <property type="entry name" value="tRNAsynth_Ia_anticodon-bd"/>
</dbReference>
<dbReference type="CDD" id="cd00814">
    <property type="entry name" value="MetRS_core"/>
    <property type="match status" value="1"/>
</dbReference>
<protein>
    <recommendedName>
        <fullName evidence="8">Methionine--tRNA ligase</fullName>
        <ecNumber evidence="8">6.1.1.10</ecNumber>
    </recommendedName>
    <alternativeName>
        <fullName evidence="8">Methionyl-tRNA synthetase</fullName>
        <shortName evidence="8">MetRS</shortName>
    </alternativeName>
</protein>
<dbReference type="InterPro" id="IPR041872">
    <property type="entry name" value="Anticodon_Met"/>
</dbReference>
<feature type="domain" description="Methionyl-tRNA synthetase anticodon-binding" evidence="10">
    <location>
        <begin position="414"/>
        <end position="512"/>
    </location>
</feature>
<feature type="domain" description="Methionyl/Leucyl tRNA synthetase" evidence="9">
    <location>
        <begin position="43"/>
        <end position="187"/>
    </location>
</feature>
<evidence type="ECO:0000313" key="11">
    <source>
        <dbReference type="EMBL" id="PIE33423.1"/>
    </source>
</evidence>
<dbReference type="Proteomes" id="UP000230914">
    <property type="component" value="Unassembled WGS sequence"/>
</dbReference>
<evidence type="ECO:0000256" key="1">
    <source>
        <dbReference type="ARBA" id="ARBA00003314"/>
    </source>
</evidence>
<dbReference type="InterPro" id="IPR014758">
    <property type="entry name" value="Met-tRNA_synth"/>
</dbReference>
<feature type="binding site" evidence="8">
    <location>
        <position position="186"/>
    </location>
    <ligand>
        <name>Zn(2+)</name>
        <dbReference type="ChEBI" id="CHEBI:29105"/>
    </ligand>
</feature>
<dbReference type="GO" id="GO:0004825">
    <property type="term" value="F:methionine-tRNA ligase activity"/>
    <property type="evidence" value="ECO:0007669"/>
    <property type="project" value="UniProtKB-UniRule"/>
</dbReference>
<comment type="caution">
    <text evidence="11">The sequence shown here is derived from an EMBL/GenBank/DDBJ whole genome shotgun (WGS) entry which is preliminary data.</text>
</comment>
<comment type="cofactor">
    <cofactor evidence="8">
        <name>Zn(2+)</name>
        <dbReference type="ChEBI" id="CHEBI:29105"/>
    </cofactor>
    <text evidence="8">Binds 1 zinc ion per subunit.</text>
</comment>
<evidence type="ECO:0000256" key="2">
    <source>
        <dbReference type="ARBA" id="ARBA00022598"/>
    </source>
</evidence>
<dbReference type="PANTHER" id="PTHR43326:SF1">
    <property type="entry name" value="METHIONINE--TRNA LIGASE, MITOCHONDRIAL"/>
    <property type="match status" value="1"/>
</dbReference>
<dbReference type="GO" id="GO:0005524">
    <property type="term" value="F:ATP binding"/>
    <property type="evidence" value="ECO:0007669"/>
    <property type="project" value="UniProtKB-UniRule"/>
</dbReference>
<evidence type="ECO:0000259" key="10">
    <source>
        <dbReference type="Pfam" id="PF19303"/>
    </source>
</evidence>
<comment type="catalytic activity">
    <reaction evidence="7 8">
        <text>tRNA(Met) + L-methionine + ATP = L-methionyl-tRNA(Met) + AMP + diphosphate</text>
        <dbReference type="Rhea" id="RHEA:13481"/>
        <dbReference type="Rhea" id="RHEA-COMP:9667"/>
        <dbReference type="Rhea" id="RHEA-COMP:9698"/>
        <dbReference type="ChEBI" id="CHEBI:30616"/>
        <dbReference type="ChEBI" id="CHEBI:33019"/>
        <dbReference type="ChEBI" id="CHEBI:57844"/>
        <dbReference type="ChEBI" id="CHEBI:78442"/>
        <dbReference type="ChEBI" id="CHEBI:78530"/>
        <dbReference type="ChEBI" id="CHEBI:456215"/>
        <dbReference type="EC" id="6.1.1.10"/>
    </reaction>
</comment>
<evidence type="ECO:0000256" key="7">
    <source>
        <dbReference type="ARBA" id="ARBA00047364"/>
    </source>
</evidence>
<keyword evidence="8" id="KW-0479">Metal-binding</keyword>
<evidence type="ECO:0000256" key="5">
    <source>
        <dbReference type="ARBA" id="ARBA00022917"/>
    </source>
</evidence>
<dbReference type="Gene3D" id="3.40.50.620">
    <property type="entry name" value="HUPs"/>
    <property type="match status" value="1"/>
</dbReference>
<evidence type="ECO:0000256" key="3">
    <source>
        <dbReference type="ARBA" id="ARBA00022741"/>
    </source>
</evidence>
<comment type="similarity">
    <text evidence="8">Belongs to the class-I aminoacyl-tRNA synthetase family. MetG type 2A subfamily.</text>
</comment>
<keyword evidence="3 8" id="KW-0547">Nucleotide-binding</keyword>
<keyword evidence="5 8" id="KW-0648">Protein biosynthesis</keyword>
<keyword evidence="6 8" id="KW-0030">Aminoacyl-tRNA synthetase</keyword>
<comment type="caution">
    <text evidence="8">Lacks conserved residue(s) required for the propagation of feature annotation.</text>
</comment>
<feature type="binding site" evidence="8">
    <location>
        <position position="165"/>
    </location>
    <ligand>
        <name>Zn(2+)</name>
        <dbReference type="ChEBI" id="CHEBI:29105"/>
    </ligand>
</feature>
<comment type="subcellular location">
    <subcellularLocation>
        <location evidence="8">Cytoplasm</location>
    </subcellularLocation>
</comment>
<dbReference type="NCBIfam" id="NF008900">
    <property type="entry name" value="PRK12267.1"/>
    <property type="match status" value="1"/>
</dbReference>
<feature type="short sequence motif" description="'HIGH' region" evidence="8">
    <location>
        <begin position="50"/>
        <end position="60"/>
    </location>
</feature>
<feature type="binding site" evidence="8">
    <location>
        <position position="168"/>
    </location>
    <ligand>
        <name>Zn(2+)</name>
        <dbReference type="ChEBI" id="CHEBI:29105"/>
    </ligand>
</feature>
<dbReference type="SUPFAM" id="SSF52374">
    <property type="entry name" value="Nucleotidylyl transferase"/>
    <property type="match status" value="1"/>
</dbReference>
<dbReference type="PRINTS" id="PR01041">
    <property type="entry name" value="TRNASYNTHMET"/>
</dbReference>
<dbReference type="GO" id="GO:0046872">
    <property type="term" value="F:metal ion binding"/>
    <property type="evidence" value="ECO:0007669"/>
    <property type="project" value="UniProtKB-KW"/>
</dbReference>
<dbReference type="GO" id="GO:0005737">
    <property type="term" value="C:cytoplasm"/>
    <property type="evidence" value="ECO:0007669"/>
    <property type="project" value="UniProtKB-SubCell"/>
</dbReference>
<dbReference type="FunFam" id="2.170.220.10:FF:000001">
    <property type="entry name" value="methionine--tRNA ligase, mitochondrial"/>
    <property type="match status" value="1"/>
</dbReference>
<organism evidence="11 12">
    <name type="scientific">Ilumatobacter coccineus</name>
    <dbReference type="NCBI Taxonomy" id="467094"/>
    <lineage>
        <taxon>Bacteria</taxon>
        <taxon>Bacillati</taxon>
        <taxon>Actinomycetota</taxon>
        <taxon>Acidimicrobiia</taxon>
        <taxon>Acidimicrobiales</taxon>
        <taxon>Ilumatobacteraceae</taxon>
        <taxon>Ilumatobacter</taxon>
    </lineage>
</organism>
<dbReference type="AlphaFoldDB" id="A0A2G6KCL7"/>
<comment type="subunit">
    <text evidence="8">Monomer.</text>
</comment>
<reference evidence="11 12" key="1">
    <citation type="submission" date="2017-10" db="EMBL/GenBank/DDBJ databases">
        <title>Novel microbial diversity and functional potential in the marine mammal oral microbiome.</title>
        <authorList>
            <person name="Dudek N.K."/>
            <person name="Sun C.L."/>
            <person name="Burstein D."/>
            <person name="Kantor R.S."/>
            <person name="Aliaga Goltsman D.S."/>
            <person name="Bik E.M."/>
            <person name="Thomas B.C."/>
            <person name="Banfield J.F."/>
            <person name="Relman D.A."/>
        </authorList>
    </citation>
    <scope>NUCLEOTIDE SEQUENCE [LARGE SCALE GENOMIC DNA]</scope>
    <source>
        <strain evidence="11">DOLJORAL78_61_10</strain>
    </source>
</reference>
<gene>
    <name evidence="8" type="primary">metG</name>
    <name evidence="11" type="ORF">CSA55_01975</name>
</gene>
<feature type="domain" description="Methionyl/Leucyl tRNA synthetase" evidence="9">
    <location>
        <begin position="193"/>
        <end position="397"/>
    </location>
</feature>
<dbReference type="InterPro" id="IPR033911">
    <property type="entry name" value="MetRS_core"/>
</dbReference>
<dbReference type="GO" id="GO:0006431">
    <property type="term" value="P:methionyl-tRNA aminoacylation"/>
    <property type="evidence" value="ECO:0007669"/>
    <property type="project" value="UniProtKB-UniRule"/>
</dbReference>
<keyword evidence="2 8" id="KW-0436">Ligase</keyword>
<evidence type="ECO:0000256" key="8">
    <source>
        <dbReference type="HAMAP-Rule" id="MF_01228"/>
    </source>
</evidence>
<proteinExistence type="inferred from homology"/>
<comment type="function">
    <text evidence="1 8">Is required not only for elongation of protein synthesis but also for the initiation of all mRNA translation through initiator tRNA(fMet) aminoacylation.</text>
</comment>
<dbReference type="EMBL" id="PDSL01000032">
    <property type="protein sequence ID" value="PIE33423.1"/>
    <property type="molecule type" value="Genomic_DNA"/>
</dbReference>
<keyword evidence="4 8" id="KW-0067">ATP-binding</keyword>
<evidence type="ECO:0000259" key="9">
    <source>
        <dbReference type="Pfam" id="PF09334"/>
    </source>
</evidence>
<evidence type="ECO:0000256" key="6">
    <source>
        <dbReference type="ARBA" id="ARBA00023146"/>
    </source>
</evidence>
<dbReference type="Gene3D" id="2.170.220.10">
    <property type="match status" value="1"/>
</dbReference>
<dbReference type="PANTHER" id="PTHR43326">
    <property type="entry name" value="METHIONYL-TRNA SYNTHETASE"/>
    <property type="match status" value="1"/>
</dbReference>
<dbReference type="InterPro" id="IPR015413">
    <property type="entry name" value="Methionyl/Leucyl_tRNA_Synth"/>
</dbReference>
<keyword evidence="8" id="KW-0862">Zinc</keyword>
<dbReference type="Gene3D" id="1.10.730.10">
    <property type="entry name" value="Isoleucyl-tRNA Synthetase, Domain 1"/>
    <property type="match status" value="1"/>
</dbReference>
<dbReference type="Pfam" id="PF19303">
    <property type="entry name" value="Anticodon_3"/>
    <property type="match status" value="1"/>
</dbReference>
<dbReference type="EC" id="6.1.1.10" evidence="8"/>
<dbReference type="HAMAP" id="MF_01228">
    <property type="entry name" value="Met_tRNA_synth_type2"/>
    <property type="match status" value="1"/>
</dbReference>
<feature type="binding site" evidence="8">
    <location>
        <position position="183"/>
    </location>
    <ligand>
        <name>Zn(2+)</name>
        <dbReference type="ChEBI" id="CHEBI:29105"/>
    </ligand>
</feature>